<accession>A0A6C1KF02</accession>
<feature type="transmembrane region" description="Helical" evidence="9">
    <location>
        <begin position="70"/>
        <end position="88"/>
    </location>
</feature>
<dbReference type="EMBL" id="VAUP01000022">
    <property type="protein sequence ID" value="TLX42868.1"/>
    <property type="molecule type" value="Genomic_DNA"/>
</dbReference>
<dbReference type="OrthoDB" id="9810980at2"/>
<dbReference type="Gene3D" id="2.40.50.100">
    <property type="match status" value="1"/>
</dbReference>
<feature type="domain" description="AprE-like beta-barrel" evidence="12">
    <location>
        <begin position="377"/>
        <end position="463"/>
    </location>
</feature>
<dbReference type="InterPro" id="IPR050739">
    <property type="entry name" value="MFP"/>
</dbReference>
<gene>
    <name evidence="13" type="ORF">FBQ73_09390</name>
</gene>
<dbReference type="NCBIfam" id="TIGR01843">
    <property type="entry name" value="type_I_hlyD"/>
    <property type="match status" value="1"/>
</dbReference>
<name>A0A6C1KF02_XANAU</name>
<dbReference type="InterPro" id="IPR058982">
    <property type="entry name" value="Beta-barrel_AprE"/>
</dbReference>
<comment type="similarity">
    <text evidence="2 9">Belongs to the membrane fusion protein (MFP) (TC 8.A.1) family.</text>
</comment>
<dbReference type="PANTHER" id="PTHR30386:SF17">
    <property type="entry name" value="ALKALINE PROTEASE SECRETION PROTEIN APRE"/>
    <property type="match status" value="1"/>
</dbReference>
<dbReference type="GO" id="GO:0005886">
    <property type="term" value="C:plasma membrane"/>
    <property type="evidence" value="ECO:0007669"/>
    <property type="project" value="UniProtKB-SubCell"/>
</dbReference>
<evidence type="ECO:0000256" key="9">
    <source>
        <dbReference type="RuleBase" id="RU365093"/>
    </source>
</evidence>
<keyword evidence="7 9" id="KW-1133">Transmembrane helix</keyword>
<dbReference type="PRINTS" id="PR01490">
    <property type="entry name" value="RTXTOXIND"/>
</dbReference>
<dbReference type="Proteomes" id="UP000305131">
    <property type="component" value="Unassembled WGS sequence"/>
</dbReference>
<feature type="compositionally biased region" description="Low complexity" evidence="10">
    <location>
        <begin position="40"/>
        <end position="54"/>
    </location>
</feature>
<keyword evidence="5 9" id="KW-0997">Cell inner membrane</keyword>
<dbReference type="SUPFAM" id="SSF111369">
    <property type="entry name" value="HlyD-like secretion proteins"/>
    <property type="match status" value="1"/>
</dbReference>
<dbReference type="Gene3D" id="2.40.30.170">
    <property type="match status" value="1"/>
</dbReference>
<evidence type="ECO:0000313" key="13">
    <source>
        <dbReference type="EMBL" id="TLX42868.1"/>
    </source>
</evidence>
<dbReference type="InterPro" id="IPR058781">
    <property type="entry name" value="HH_AprE-like"/>
</dbReference>
<comment type="subcellular location">
    <subcellularLocation>
        <location evidence="1 9">Cell inner membrane</location>
        <topology evidence="1 9">Single-pass membrane protein</topology>
    </subcellularLocation>
</comment>
<evidence type="ECO:0000256" key="7">
    <source>
        <dbReference type="ARBA" id="ARBA00022989"/>
    </source>
</evidence>
<evidence type="ECO:0000256" key="6">
    <source>
        <dbReference type="ARBA" id="ARBA00022692"/>
    </source>
</evidence>
<evidence type="ECO:0000256" key="5">
    <source>
        <dbReference type="ARBA" id="ARBA00022519"/>
    </source>
</evidence>
<keyword evidence="6 9" id="KW-0812">Transmembrane</keyword>
<dbReference type="PANTHER" id="PTHR30386">
    <property type="entry name" value="MEMBRANE FUSION SUBUNIT OF EMRAB-TOLC MULTIDRUG EFFLUX PUMP"/>
    <property type="match status" value="1"/>
</dbReference>
<evidence type="ECO:0000259" key="12">
    <source>
        <dbReference type="Pfam" id="PF26002"/>
    </source>
</evidence>
<keyword evidence="4 9" id="KW-1003">Cell membrane</keyword>
<evidence type="ECO:0000256" key="1">
    <source>
        <dbReference type="ARBA" id="ARBA00004377"/>
    </source>
</evidence>
<evidence type="ECO:0000256" key="2">
    <source>
        <dbReference type="ARBA" id="ARBA00009477"/>
    </source>
</evidence>
<proteinExistence type="inferred from homology"/>
<dbReference type="Pfam" id="PF25994">
    <property type="entry name" value="HH_AprE"/>
    <property type="match status" value="1"/>
</dbReference>
<evidence type="ECO:0000256" key="4">
    <source>
        <dbReference type="ARBA" id="ARBA00022475"/>
    </source>
</evidence>
<comment type="caution">
    <text evidence="13">The sequence shown here is derived from an EMBL/GenBank/DDBJ whole genome shotgun (WGS) entry which is preliminary data.</text>
</comment>
<evidence type="ECO:0000256" key="8">
    <source>
        <dbReference type="ARBA" id="ARBA00023136"/>
    </source>
</evidence>
<dbReference type="InterPro" id="IPR010129">
    <property type="entry name" value="T1SS_HlyD"/>
</dbReference>
<protein>
    <recommendedName>
        <fullName evidence="9">Membrane fusion protein (MFP) family protein</fullName>
    </recommendedName>
</protein>
<dbReference type="GO" id="GO:0015031">
    <property type="term" value="P:protein transport"/>
    <property type="evidence" value="ECO:0007669"/>
    <property type="project" value="InterPro"/>
</dbReference>
<feature type="domain" description="AprE-like long alpha-helical hairpin" evidence="11">
    <location>
        <begin position="144"/>
        <end position="330"/>
    </location>
</feature>
<evidence type="ECO:0000313" key="14">
    <source>
        <dbReference type="Proteomes" id="UP000305131"/>
    </source>
</evidence>
<keyword evidence="8 9" id="KW-0472">Membrane</keyword>
<feature type="region of interest" description="Disordered" evidence="10">
    <location>
        <begin position="36"/>
        <end position="62"/>
    </location>
</feature>
<organism evidence="13 14">
    <name type="scientific">Xanthobacter autotrophicus</name>
    <dbReference type="NCBI Taxonomy" id="280"/>
    <lineage>
        <taxon>Bacteria</taxon>
        <taxon>Pseudomonadati</taxon>
        <taxon>Pseudomonadota</taxon>
        <taxon>Alphaproteobacteria</taxon>
        <taxon>Hyphomicrobiales</taxon>
        <taxon>Xanthobacteraceae</taxon>
        <taxon>Xanthobacter</taxon>
    </lineage>
</organism>
<sequence>MLRPTCPRPRAPRRWRMAMRFLEGWFSRRTVPVGPDMAVASTTRPSTPPAATTPGGPPPPSGDYHTMVRIGYAVIAFTFLGVSGWAALARVDSAVIAPGVVGVESKRQVVQHLEGGIVAEILVKEGQEVVKDQVLFRLDPTQSKASDDAALAQLRAALALEARLVAERDEREQIAFPDDLLANAGQPVVRDAMADQLTQFRDRRAAFKSQTGILENRAEQSGHEIEGLAQERLSAEQQLMFIDDELDSLRQLEQKRLVNKSRVSQIEREKARLEGVVGRNTADTAKVRGSIGELTMQVSQLRQQRAEDIGKQLLEARQRIAELNEKVRVTGNVLGRIDIRAPRGGMVQNINARAYTVGAVARAGDTLLEIVPLDEPLVVDAQVPVQDIDRLKKDDAVEVRFPAFHDRTTPMVMGKLKSVSRDRLVDETTHQPYFLARVAVADTDIPPQLKQRLVPGMNAEVAFYVGERSVLSYLVRPLTDAFSRSFTER</sequence>
<dbReference type="AlphaFoldDB" id="A0A6C1KF02"/>
<evidence type="ECO:0000256" key="3">
    <source>
        <dbReference type="ARBA" id="ARBA00022448"/>
    </source>
</evidence>
<evidence type="ECO:0000259" key="11">
    <source>
        <dbReference type="Pfam" id="PF25994"/>
    </source>
</evidence>
<keyword evidence="3 9" id="KW-0813">Transport</keyword>
<evidence type="ECO:0000256" key="10">
    <source>
        <dbReference type="SAM" id="MobiDB-lite"/>
    </source>
</evidence>
<dbReference type="Pfam" id="PF26002">
    <property type="entry name" value="Beta-barrel_AprE"/>
    <property type="match status" value="1"/>
</dbReference>
<reference evidence="13 14" key="1">
    <citation type="submission" date="2019-05" db="EMBL/GenBank/DDBJ databases">
        <authorList>
            <person name="Zhou X."/>
        </authorList>
    </citation>
    <scope>NUCLEOTIDE SEQUENCE [LARGE SCALE GENOMIC DNA]</scope>
    <source>
        <strain evidence="13 14">DSM 432</strain>
    </source>
</reference>